<gene>
    <name evidence="2" type="ORF">DPMN_058036</name>
</gene>
<sequence length="416" mass="48154">MFHRTVVSKILTDKEVLDKAQAAIVLLQMSQEKQQKSKTSSDRKERIINSLFQNRRETEAMLNTYRGLLLTFQEYVKAFQAEKPLIHTLHTRMLEVTRQFLGMFIKPEHIPDRVSDLVKLDVNDREIQKADRDLGVGKFAHVDMKKARMDKSCQHWVTKFYSHLRTGYVMAAIKMLKMPLNNHTIRQMTVLDPALVGHSQVEQAMKNLGKKMPQVLSKEDLGALSQEASIYNVDLQVKDLQAKYKEDDRIDSGYWVKVFDLNNFCAMRYPTIKKLVMPLLTVFSGPLIESTFNIMDDIIEKDRTKMTVVNYEAVAIVKTALRKKNVKSTDLKVTPNMKKACISAYSSYQKYLKEMKEEKKKREDAVLDSSVQLLKLERAKKIAKLVRLKNRHSGIKRKPDTSSDGTGRKWKRIKKI</sequence>
<dbReference type="PANTHER" id="PTHR37162:SF1">
    <property type="entry name" value="BED-TYPE DOMAIN-CONTAINING PROTEIN"/>
    <property type="match status" value="1"/>
</dbReference>
<dbReference type="Proteomes" id="UP000828390">
    <property type="component" value="Unassembled WGS sequence"/>
</dbReference>
<name>A0A9D4C195_DREPO</name>
<evidence type="ECO:0000313" key="3">
    <source>
        <dbReference type="Proteomes" id="UP000828390"/>
    </source>
</evidence>
<accession>A0A9D4C195</accession>
<organism evidence="2 3">
    <name type="scientific">Dreissena polymorpha</name>
    <name type="common">Zebra mussel</name>
    <name type="synonym">Mytilus polymorpha</name>
    <dbReference type="NCBI Taxonomy" id="45954"/>
    <lineage>
        <taxon>Eukaryota</taxon>
        <taxon>Metazoa</taxon>
        <taxon>Spiralia</taxon>
        <taxon>Lophotrochozoa</taxon>
        <taxon>Mollusca</taxon>
        <taxon>Bivalvia</taxon>
        <taxon>Autobranchia</taxon>
        <taxon>Heteroconchia</taxon>
        <taxon>Euheterodonta</taxon>
        <taxon>Imparidentia</taxon>
        <taxon>Neoheterodontei</taxon>
        <taxon>Myida</taxon>
        <taxon>Dreissenoidea</taxon>
        <taxon>Dreissenidae</taxon>
        <taxon>Dreissena</taxon>
    </lineage>
</organism>
<keyword evidence="3" id="KW-1185">Reference proteome</keyword>
<dbReference type="EMBL" id="JAIWYP010000013">
    <property type="protein sequence ID" value="KAH3715330.1"/>
    <property type="molecule type" value="Genomic_DNA"/>
</dbReference>
<evidence type="ECO:0000313" key="2">
    <source>
        <dbReference type="EMBL" id="KAH3715330.1"/>
    </source>
</evidence>
<reference evidence="2" key="2">
    <citation type="submission" date="2020-11" db="EMBL/GenBank/DDBJ databases">
        <authorList>
            <person name="McCartney M.A."/>
            <person name="Auch B."/>
            <person name="Kono T."/>
            <person name="Mallez S."/>
            <person name="Becker A."/>
            <person name="Gohl D.M."/>
            <person name="Silverstein K.A.T."/>
            <person name="Koren S."/>
            <person name="Bechman K.B."/>
            <person name="Herman A."/>
            <person name="Abrahante J.E."/>
            <person name="Garbe J."/>
        </authorList>
    </citation>
    <scope>NUCLEOTIDE SEQUENCE</scope>
    <source>
        <strain evidence="2">Duluth1</strain>
        <tissue evidence="2">Whole animal</tissue>
    </source>
</reference>
<dbReference type="PANTHER" id="PTHR37162">
    <property type="entry name" value="HAT FAMILY DIMERISATION DOMAINCONTAINING PROTEIN-RELATED"/>
    <property type="match status" value="1"/>
</dbReference>
<protein>
    <submittedName>
        <fullName evidence="2">Uncharacterized protein</fullName>
    </submittedName>
</protein>
<reference evidence="2" key="1">
    <citation type="journal article" date="2019" name="bioRxiv">
        <title>The Genome of the Zebra Mussel, Dreissena polymorpha: A Resource for Invasive Species Research.</title>
        <authorList>
            <person name="McCartney M.A."/>
            <person name="Auch B."/>
            <person name="Kono T."/>
            <person name="Mallez S."/>
            <person name="Zhang Y."/>
            <person name="Obille A."/>
            <person name="Becker A."/>
            <person name="Abrahante J.E."/>
            <person name="Garbe J."/>
            <person name="Badalamenti J.P."/>
            <person name="Herman A."/>
            <person name="Mangelson H."/>
            <person name="Liachko I."/>
            <person name="Sullivan S."/>
            <person name="Sone E.D."/>
            <person name="Koren S."/>
            <person name="Silverstein K.A.T."/>
            <person name="Beckman K.B."/>
            <person name="Gohl D.M."/>
        </authorList>
    </citation>
    <scope>NUCLEOTIDE SEQUENCE</scope>
    <source>
        <strain evidence="2">Duluth1</strain>
        <tissue evidence="2">Whole animal</tissue>
    </source>
</reference>
<feature type="region of interest" description="Disordered" evidence="1">
    <location>
        <begin position="390"/>
        <end position="416"/>
    </location>
</feature>
<comment type="caution">
    <text evidence="2">The sequence shown here is derived from an EMBL/GenBank/DDBJ whole genome shotgun (WGS) entry which is preliminary data.</text>
</comment>
<proteinExistence type="predicted"/>
<evidence type="ECO:0000256" key="1">
    <source>
        <dbReference type="SAM" id="MobiDB-lite"/>
    </source>
</evidence>
<dbReference type="AlphaFoldDB" id="A0A9D4C195"/>